<organism evidence="1 2">
    <name type="scientific">Moorena producens 3L</name>
    <dbReference type="NCBI Taxonomy" id="489825"/>
    <lineage>
        <taxon>Bacteria</taxon>
        <taxon>Bacillati</taxon>
        <taxon>Cyanobacteriota</taxon>
        <taxon>Cyanophyceae</taxon>
        <taxon>Coleofasciculales</taxon>
        <taxon>Coleofasciculaceae</taxon>
        <taxon>Moorena</taxon>
    </lineage>
</organism>
<reference evidence="2" key="1">
    <citation type="journal article" date="2011" name="Proc. Natl. Acad. Sci. U.S.A.">
        <title>Genomic insights into the physiology and ecology of the marine filamentous cyanobacterium Lyngbya majuscula.</title>
        <authorList>
            <person name="Jones A.C."/>
            <person name="Monroe E.A."/>
            <person name="Podell S."/>
            <person name="Hess W.R."/>
            <person name="Klages S."/>
            <person name="Esquenazi E."/>
            <person name="Niessen S."/>
            <person name="Hoover H."/>
            <person name="Rothmann M."/>
            <person name="Lasken R.S."/>
            <person name="Yates J.R.III."/>
            <person name="Reinhardt R."/>
            <person name="Kube M."/>
            <person name="Burkart M.D."/>
            <person name="Allen E.E."/>
            <person name="Dorrestein P.C."/>
            <person name="Gerwick W.H."/>
            <person name="Gerwick L."/>
        </authorList>
    </citation>
    <scope>NUCLEOTIDE SEQUENCE [LARGE SCALE GENOMIC DNA]</scope>
    <source>
        <strain evidence="2">3L</strain>
    </source>
</reference>
<dbReference type="HOGENOM" id="CLU_3119949_0_0_3"/>
<sequence length="50" mass="5500">MFLTLVVASLQLLRHVKLEVLAEALPLAILFESRPSEITSSISFQSGFPV</sequence>
<keyword evidence="2" id="KW-1185">Reference proteome</keyword>
<evidence type="ECO:0000313" key="2">
    <source>
        <dbReference type="Proteomes" id="UP000003959"/>
    </source>
</evidence>
<accession>F4XMI1</accession>
<protein>
    <submittedName>
        <fullName evidence="1">Uncharacterized protein</fullName>
    </submittedName>
</protein>
<evidence type="ECO:0000313" key="1">
    <source>
        <dbReference type="EMBL" id="EGJ33890.1"/>
    </source>
</evidence>
<dbReference type="EMBL" id="GL890840">
    <property type="protein sequence ID" value="EGJ33890.1"/>
    <property type="molecule type" value="Genomic_DNA"/>
</dbReference>
<gene>
    <name evidence="1" type="ORF">LYNGBM3L_22240</name>
</gene>
<dbReference type="Proteomes" id="UP000003959">
    <property type="component" value="Unassembled WGS sequence"/>
</dbReference>
<name>F4XMI1_9CYAN</name>
<dbReference type="AlphaFoldDB" id="F4XMI1"/>
<proteinExistence type="predicted"/>